<keyword evidence="7" id="KW-1185">Reference proteome</keyword>
<dbReference type="EMBL" id="JABFAF010000011">
    <property type="protein sequence ID" value="MBA0870214.1"/>
    <property type="molecule type" value="Genomic_DNA"/>
</dbReference>
<dbReference type="GO" id="GO:0051903">
    <property type="term" value="F:S-(hydroxymethyl)glutathione dehydrogenase [NAD(P)+] activity"/>
    <property type="evidence" value="ECO:0007669"/>
    <property type="project" value="TreeGrafter"/>
</dbReference>
<dbReference type="OrthoDB" id="417550at2759"/>
<proteinExistence type="predicted"/>
<accession>A0A7J9MGY1</accession>
<dbReference type="AlphaFoldDB" id="A0A7J9MGY1"/>
<dbReference type="Gene3D" id="3.90.180.10">
    <property type="entry name" value="Medium-chain alcohol dehydrogenases, catalytic domain"/>
    <property type="match status" value="1"/>
</dbReference>
<protein>
    <recommendedName>
        <fullName evidence="5">Alcohol dehydrogenase-like C-terminal domain-containing protein</fullName>
    </recommendedName>
</protein>
<evidence type="ECO:0000256" key="4">
    <source>
        <dbReference type="ARBA" id="ARBA00022833"/>
    </source>
</evidence>
<gene>
    <name evidence="6" type="ORF">Goshw_009321</name>
</gene>
<evidence type="ECO:0000259" key="5">
    <source>
        <dbReference type="Pfam" id="PF00107"/>
    </source>
</evidence>
<feature type="domain" description="Alcohol dehydrogenase-like C-terminal" evidence="5">
    <location>
        <begin position="98"/>
        <end position="217"/>
    </location>
</feature>
<comment type="cofactor">
    <cofactor evidence="1">
        <name>Zn(2+)</name>
        <dbReference type="ChEBI" id="CHEBI:29105"/>
    </cofactor>
</comment>
<dbReference type="InterPro" id="IPR013149">
    <property type="entry name" value="ADH-like_C"/>
</dbReference>
<dbReference type="SUPFAM" id="SSF51735">
    <property type="entry name" value="NAD(P)-binding Rossmann-fold domains"/>
    <property type="match status" value="1"/>
</dbReference>
<reference evidence="6 7" key="1">
    <citation type="journal article" date="2019" name="Genome Biol. Evol.">
        <title>Insights into the evolution of the New World diploid cottons (Gossypium, subgenus Houzingenia) based on genome sequencing.</title>
        <authorList>
            <person name="Grover C.E."/>
            <person name="Arick M.A. 2nd"/>
            <person name="Thrash A."/>
            <person name="Conover J.L."/>
            <person name="Sanders W.S."/>
            <person name="Peterson D.G."/>
            <person name="Frelichowski J.E."/>
            <person name="Scheffler J.A."/>
            <person name="Scheffler B.E."/>
            <person name="Wendel J.F."/>
        </authorList>
    </citation>
    <scope>NUCLEOTIDE SEQUENCE [LARGE SCALE GENOMIC DNA]</scope>
    <source>
        <strain evidence="6">1</strain>
        <tissue evidence="6">Leaf</tissue>
    </source>
</reference>
<evidence type="ECO:0000313" key="7">
    <source>
        <dbReference type="Proteomes" id="UP000593576"/>
    </source>
</evidence>
<dbReference type="GO" id="GO:0008270">
    <property type="term" value="F:zinc ion binding"/>
    <property type="evidence" value="ECO:0007669"/>
    <property type="project" value="TreeGrafter"/>
</dbReference>
<keyword evidence="4" id="KW-0862">Zinc</keyword>
<dbReference type="Proteomes" id="UP000593576">
    <property type="component" value="Unassembled WGS sequence"/>
</dbReference>
<evidence type="ECO:0000256" key="3">
    <source>
        <dbReference type="ARBA" id="ARBA00022723"/>
    </source>
</evidence>
<name>A0A7J9MGY1_GOSSC</name>
<comment type="subunit">
    <text evidence="2">Homodimer.</text>
</comment>
<evidence type="ECO:0000256" key="1">
    <source>
        <dbReference type="ARBA" id="ARBA00001947"/>
    </source>
</evidence>
<dbReference type="InterPro" id="IPR036291">
    <property type="entry name" value="NAD(P)-bd_dom_sf"/>
</dbReference>
<evidence type="ECO:0000256" key="2">
    <source>
        <dbReference type="ARBA" id="ARBA00011738"/>
    </source>
</evidence>
<dbReference type="PANTHER" id="PTHR43880">
    <property type="entry name" value="ALCOHOL DEHYDROGENASE"/>
    <property type="match status" value="1"/>
</dbReference>
<dbReference type="SUPFAM" id="SSF50129">
    <property type="entry name" value="GroES-like"/>
    <property type="match status" value="1"/>
</dbReference>
<sequence>MSEKTNLCLKYPTSYNGLMLDGSSRMTIGGQTAYHALSCSTWCQYMVINLNFLLKIDPKTPLPNATFLSCGFSTGYGAAWKEPMLQNASSVAVFGLGPVGLGAIKGAKSQGAIKVIGIDKNPMKEAKGRAFGMTDFINPEQSDKPIAELVKDLTGGMGVDYSLECTGVPPLINQAIQSTKPGTGKIIQIGAAEEANVNINILELLFGRTLKGSIFGGLKPKTDLPIIFEKCKNREIQLDELKSHEIKLEDANKVSELLKQPDCVKILINI</sequence>
<dbReference type="Gene3D" id="3.40.50.720">
    <property type="entry name" value="NAD(P)-binding Rossmann-like Domain"/>
    <property type="match status" value="1"/>
</dbReference>
<dbReference type="InterPro" id="IPR011032">
    <property type="entry name" value="GroES-like_sf"/>
</dbReference>
<dbReference type="PANTHER" id="PTHR43880:SF38">
    <property type="entry name" value="ALCOHOL DEHYDROGENASE-RELATED"/>
    <property type="match status" value="1"/>
</dbReference>
<dbReference type="GO" id="GO:0046294">
    <property type="term" value="P:formaldehyde catabolic process"/>
    <property type="evidence" value="ECO:0007669"/>
    <property type="project" value="TreeGrafter"/>
</dbReference>
<evidence type="ECO:0000313" key="6">
    <source>
        <dbReference type="EMBL" id="MBA0870214.1"/>
    </source>
</evidence>
<organism evidence="6 7">
    <name type="scientific">Gossypium schwendimanii</name>
    <name type="common">Cotton</name>
    <dbReference type="NCBI Taxonomy" id="34291"/>
    <lineage>
        <taxon>Eukaryota</taxon>
        <taxon>Viridiplantae</taxon>
        <taxon>Streptophyta</taxon>
        <taxon>Embryophyta</taxon>
        <taxon>Tracheophyta</taxon>
        <taxon>Spermatophyta</taxon>
        <taxon>Magnoliopsida</taxon>
        <taxon>eudicotyledons</taxon>
        <taxon>Gunneridae</taxon>
        <taxon>Pentapetalae</taxon>
        <taxon>rosids</taxon>
        <taxon>malvids</taxon>
        <taxon>Malvales</taxon>
        <taxon>Malvaceae</taxon>
        <taxon>Malvoideae</taxon>
        <taxon>Gossypium</taxon>
    </lineage>
</organism>
<comment type="caution">
    <text evidence="6">The sequence shown here is derived from an EMBL/GenBank/DDBJ whole genome shotgun (WGS) entry which is preliminary data.</text>
</comment>
<keyword evidence="3" id="KW-0479">Metal-binding</keyword>
<dbReference type="GO" id="GO:0005829">
    <property type="term" value="C:cytosol"/>
    <property type="evidence" value="ECO:0007669"/>
    <property type="project" value="TreeGrafter"/>
</dbReference>
<dbReference type="FunFam" id="3.40.50.720:FF:000003">
    <property type="entry name" value="S-(hydroxymethyl)glutathione dehydrogenase"/>
    <property type="match status" value="1"/>
</dbReference>
<dbReference type="Pfam" id="PF00107">
    <property type="entry name" value="ADH_zinc_N"/>
    <property type="match status" value="1"/>
</dbReference>